<dbReference type="OrthoDB" id="846150at2"/>
<evidence type="ECO:0000259" key="1">
    <source>
        <dbReference type="Pfam" id="PF00144"/>
    </source>
</evidence>
<keyword evidence="2" id="KW-0378">Hydrolase</keyword>
<dbReference type="AlphaFoldDB" id="A0A5C8K817"/>
<dbReference type="EMBL" id="VRTY01000036">
    <property type="protein sequence ID" value="TXK46092.1"/>
    <property type="molecule type" value="Genomic_DNA"/>
</dbReference>
<dbReference type="PANTHER" id="PTHR43283:SF3">
    <property type="entry name" value="BETA-LACTAMASE FAMILY PROTEIN (AFU_ORTHOLOGUE AFUA_5G07500)"/>
    <property type="match status" value="1"/>
</dbReference>
<accession>A0A5C8K817</accession>
<protein>
    <submittedName>
        <fullName evidence="2">Serine hydrolase</fullName>
    </submittedName>
</protein>
<dbReference type="InterPro" id="IPR012338">
    <property type="entry name" value="Beta-lactam/transpept-like"/>
</dbReference>
<evidence type="ECO:0000313" key="2">
    <source>
        <dbReference type="EMBL" id="TXK46092.1"/>
    </source>
</evidence>
<dbReference type="InterPro" id="IPR050789">
    <property type="entry name" value="Diverse_Enzym_Activities"/>
</dbReference>
<dbReference type="Gene3D" id="3.40.710.10">
    <property type="entry name" value="DD-peptidase/beta-lactamase superfamily"/>
    <property type="match status" value="1"/>
</dbReference>
<gene>
    <name evidence="2" type="ORF">FVR03_11060</name>
</gene>
<dbReference type="PANTHER" id="PTHR43283">
    <property type="entry name" value="BETA-LACTAMASE-RELATED"/>
    <property type="match status" value="1"/>
</dbReference>
<dbReference type="InterPro" id="IPR001466">
    <property type="entry name" value="Beta-lactam-related"/>
</dbReference>
<name>A0A5C8K817_9BACT</name>
<evidence type="ECO:0000313" key="3">
    <source>
        <dbReference type="Proteomes" id="UP000321926"/>
    </source>
</evidence>
<dbReference type="RefSeq" id="WP_147921813.1">
    <property type="nucleotide sequence ID" value="NZ_VRTY01000036.1"/>
</dbReference>
<dbReference type="GO" id="GO:0016787">
    <property type="term" value="F:hydrolase activity"/>
    <property type="evidence" value="ECO:0007669"/>
    <property type="project" value="UniProtKB-KW"/>
</dbReference>
<keyword evidence="3" id="KW-1185">Reference proteome</keyword>
<reference evidence="2 3" key="1">
    <citation type="submission" date="2019-08" db="EMBL/GenBank/DDBJ databases">
        <authorList>
            <person name="Shi S."/>
        </authorList>
    </citation>
    <scope>NUCLEOTIDE SEQUENCE [LARGE SCALE GENOMIC DNA]</scope>
    <source>
        <strain evidence="2 3">GY10130</strain>
    </source>
</reference>
<proteinExistence type="predicted"/>
<dbReference type="Proteomes" id="UP000321926">
    <property type="component" value="Unassembled WGS sequence"/>
</dbReference>
<comment type="caution">
    <text evidence="2">The sequence shown here is derived from an EMBL/GenBank/DDBJ whole genome shotgun (WGS) entry which is preliminary data.</text>
</comment>
<dbReference type="SUPFAM" id="SSF56601">
    <property type="entry name" value="beta-lactamase/transpeptidase-like"/>
    <property type="match status" value="1"/>
</dbReference>
<feature type="domain" description="Beta-lactamase-related" evidence="1">
    <location>
        <begin position="46"/>
        <end position="407"/>
    </location>
</feature>
<organism evidence="2 3">
    <name type="scientific">Pontibacter qinzhouensis</name>
    <dbReference type="NCBI Taxonomy" id="2603253"/>
    <lineage>
        <taxon>Bacteria</taxon>
        <taxon>Pseudomonadati</taxon>
        <taxon>Bacteroidota</taxon>
        <taxon>Cytophagia</taxon>
        <taxon>Cytophagales</taxon>
        <taxon>Hymenobacteraceae</taxon>
        <taxon>Pontibacter</taxon>
    </lineage>
</organism>
<sequence length="426" mass="46727">MRKKLNLAVLVFCITAFVYELALAQVKKTAAPASVKISAERLQHIDQLLQANIDSGWIKQATGLIVHNGKIIYNKSFNQAHSGSKAAGSKTIFRIASQTKPITSVAAMQLVEAGKLSLHDPISKYLPEFADAVVLNQFNATDSSYTTVPAKRPITIRDLLTHTAGIEYAGPGDSKLSAVYARAGLPSELVTDRAAFKSKILNKLATLPLAHQPGEKFTYGFSTDILGCIIEAVSGKTLDAYFSAYIFEPLGMDDTYFYLPVNKQAQLAEIQTENAQQLSIDWKYDSFIAVDFPKASGTFYAGGEGISTTTHDYAKFLQMLLNGGTYNGKRILSGKSVELMTQNQIGDLALDGDKFGLGFMVTTLHGKQHHFGLPEGAYTWGGFFGTNSWVDPKNQLISVLFLQQWPISHSEIHDKFKVLVYQALEH</sequence>
<dbReference type="Pfam" id="PF00144">
    <property type="entry name" value="Beta-lactamase"/>
    <property type="match status" value="1"/>
</dbReference>